<dbReference type="Pfam" id="PF00583">
    <property type="entry name" value="Acetyltransf_1"/>
    <property type="match status" value="1"/>
</dbReference>
<evidence type="ECO:0000313" key="5">
    <source>
        <dbReference type="Proteomes" id="UP001556118"/>
    </source>
</evidence>
<dbReference type="InterPro" id="IPR016181">
    <property type="entry name" value="Acyl_CoA_acyltransferase"/>
</dbReference>
<dbReference type="GO" id="GO:0016746">
    <property type="term" value="F:acyltransferase activity"/>
    <property type="evidence" value="ECO:0007669"/>
    <property type="project" value="UniProtKB-KW"/>
</dbReference>
<dbReference type="CDD" id="cd04301">
    <property type="entry name" value="NAT_SF"/>
    <property type="match status" value="1"/>
</dbReference>
<dbReference type="EMBL" id="JBFNXR010000019">
    <property type="protein sequence ID" value="MEW9854135.1"/>
    <property type="molecule type" value="Genomic_DNA"/>
</dbReference>
<dbReference type="InterPro" id="IPR000182">
    <property type="entry name" value="GNAT_dom"/>
</dbReference>
<proteinExistence type="predicted"/>
<dbReference type="Proteomes" id="UP001556118">
    <property type="component" value="Unassembled WGS sequence"/>
</dbReference>
<keyword evidence="2 4" id="KW-0012">Acyltransferase</keyword>
<dbReference type="SUPFAM" id="SSF55729">
    <property type="entry name" value="Acyl-CoA N-acyltransferases (Nat)"/>
    <property type="match status" value="1"/>
</dbReference>
<gene>
    <name evidence="4" type="ORF">ABUH87_02925</name>
</gene>
<dbReference type="EC" id="2.3.1.-" evidence="4"/>
<evidence type="ECO:0000259" key="3">
    <source>
        <dbReference type="PROSITE" id="PS51186"/>
    </source>
</evidence>
<dbReference type="PANTHER" id="PTHR43420:SF12">
    <property type="entry name" value="N-ACETYLTRANSFERASE DOMAIN-CONTAINING PROTEIN"/>
    <property type="match status" value="1"/>
</dbReference>
<keyword evidence="5" id="KW-1185">Reference proteome</keyword>
<dbReference type="InterPro" id="IPR050680">
    <property type="entry name" value="YpeA/RimI_acetyltransf"/>
</dbReference>
<evidence type="ECO:0000313" key="4">
    <source>
        <dbReference type="EMBL" id="MEW9854135.1"/>
    </source>
</evidence>
<protein>
    <submittedName>
        <fullName evidence="4">GNAT family N-acetyltransferase</fullName>
        <ecNumber evidence="4">2.3.1.-</ecNumber>
    </submittedName>
</protein>
<reference evidence="4 5" key="1">
    <citation type="submission" date="2024-06" db="EMBL/GenBank/DDBJ databases">
        <title>Novosphingobium rhizovicinus M1R2S20.</title>
        <authorList>
            <person name="Sun J.-Q."/>
        </authorList>
    </citation>
    <scope>NUCLEOTIDE SEQUENCE [LARGE SCALE GENOMIC DNA]</scope>
    <source>
        <strain evidence="4 5">M1R2S20</strain>
    </source>
</reference>
<keyword evidence="1 4" id="KW-0808">Transferase</keyword>
<name>A0ABV3R9E4_9SPHN</name>
<evidence type="ECO:0000256" key="1">
    <source>
        <dbReference type="ARBA" id="ARBA00022679"/>
    </source>
</evidence>
<organism evidence="4 5">
    <name type="scientific">Novosphingobium rhizovicinum</name>
    <dbReference type="NCBI Taxonomy" id="3228928"/>
    <lineage>
        <taxon>Bacteria</taxon>
        <taxon>Pseudomonadati</taxon>
        <taxon>Pseudomonadota</taxon>
        <taxon>Alphaproteobacteria</taxon>
        <taxon>Sphingomonadales</taxon>
        <taxon>Sphingomonadaceae</taxon>
        <taxon>Novosphingobium</taxon>
    </lineage>
</organism>
<accession>A0ABV3R9E4</accession>
<dbReference type="PANTHER" id="PTHR43420">
    <property type="entry name" value="ACETYLTRANSFERASE"/>
    <property type="match status" value="1"/>
</dbReference>
<comment type="caution">
    <text evidence="4">The sequence shown here is derived from an EMBL/GenBank/DDBJ whole genome shotgun (WGS) entry which is preliminary data.</text>
</comment>
<dbReference type="PROSITE" id="PS51186">
    <property type="entry name" value="GNAT"/>
    <property type="match status" value="1"/>
</dbReference>
<sequence length="156" mass="17573">MRGDLVDRIMAIMEASFDPAYGEAWNRRQVEDALLLGNCHAYVVNPSGLPAKDDEPAAGFSLSRSGFEEEELLLFAVTPEYRGRGIGRSILDALYRAAESRGAKRLLLEMRRGNPAERLYRAFGFSTIGERKAYYRTPHGTRIDAITFAYQFEQDS</sequence>
<feature type="domain" description="N-acetyltransferase" evidence="3">
    <location>
        <begin position="1"/>
        <end position="153"/>
    </location>
</feature>
<evidence type="ECO:0000256" key="2">
    <source>
        <dbReference type="ARBA" id="ARBA00023315"/>
    </source>
</evidence>
<dbReference type="Gene3D" id="3.40.630.30">
    <property type="match status" value="1"/>
</dbReference>